<name>K6P106_9FIRM</name>
<reference evidence="2" key="1">
    <citation type="submission" date="2010-10" db="EMBL/GenBank/DDBJ databases">
        <authorList>
            <consortium name="US DOE Joint Genome Institute (JGI-PGF)"/>
            <person name="Lucas S."/>
            <person name="Copeland A."/>
            <person name="Lapidus A."/>
            <person name="Bruce D."/>
            <person name="Goodwin L."/>
            <person name="Pitluck S."/>
            <person name="Kyrpides N."/>
            <person name="Mavromatis K."/>
            <person name="Detter J.C."/>
            <person name="Han C."/>
            <person name="Land M."/>
            <person name="Hauser L."/>
            <person name="Markowitz V."/>
            <person name="Cheng J.-F."/>
            <person name="Hugenholtz P."/>
            <person name="Woyke T."/>
            <person name="Wu D."/>
            <person name="Pukall R."/>
            <person name="Wahrenburg C."/>
            <person name="Brambilla E."/>
            <person name="Klenk H.-P."/>
            <person name="Eisen J.A."/>
        </authorList>
    </citation>
    <scope>NUCLEOTIDE SEQUENCE [LARGE SCALE GENOMIC DNA]</scope>
    <source>
        <strain evidence="2">DSM 13965</strain>
    </source>
</reference>
<evidence type="ECO:0000313" key="2">
    <source>
        <dbReference type="EMBL" id="EKP94785.1"/>
    </source>
</evidence>
<proteinExistence type="predicted"/>
<dbReference type="STRING" id="867903.ThesuDRAFT_00489"/>
<dbReference type="EMBL" id="AENY02000002">
    <property type="protein sequence ID" value="EKP94785.1"/>
    <property type="molecule type" value="Genomic_DNA"/>
</dbReference>
<protein>
    <submittedName>
        <fullName evidence="2">Uncharacterized protein</fullName>
    </submittedName>
</protein>
<keyword evidence="3" id="KW-1185">Reference proteome</keyword>
<dbReference type="HOGENOM" id="CLU_3334179_0_0_9"/>
<dbReference type="Proteomes" id="UP000005710">
    <property type="component" value="Unassembled WGS sequence"/>
</dbReference>
<feature type="region of interest" description="Disordered" evidence="1">
    <location>
        <begin position="19"/>
        <end position="38"/>
    </location>
</feature>
<feature type="compositionally biased region" description="Low complexity" evidence="1">
    <location>
        <begin position="19"/>
        <end position="32"/>
    </location>
</feature>
<organism evidence="2 3">
    <name type="scientific">Thermaerobacter subterraneus DSM 13965</name>
    <dbReference type="NCBI Taxonomy" id="867903"/>
    <lineage>
        <taxon>Bacteria</taxon>
        <taxon>Bacillati</taxon>
        <taxon>Bacillota</taxon>
        <taxon>Clostridia</taxon>
        <taxon>Eubacteriales</taxon>
        <taxon>Clostridiales Family XVII. Incertae Sedis</taxon>
        <taxon>Thermaerobacter</taxon>
    </lineage>
</organism>
<comment type="caution">
    <text evidence="2">The sequence shown here is derived from an EMBL/GenBank/DDBJ whole genome shotgun (WGS) entry which is preliminary data.</text>
</comment>
<evidence type="ECO:0000256" key="1">
    <source>
        <dbReference type="SAM" id="MobiDB-lite"/>
    </source>
</evidence>
<dbReference type="AlphaFoldDB" id="K6P106"/>
<accession>K6P106</accession>
<reference evidence="2" key="2">
    <citation type="submission" date="2012-10" db="EMBL/GenBank/DDBJ databases">
        <title>Improved high-quality draft of Thermaerobacter subterraneus C21, DSM 13965.</title>
        <authorList>
            <consortium name="DOE Joint Genome Institute"/>
            <person name="Eisen J."/>
            <person name="Huntemann M."/>
            <person name="Wei C.-L."/>
            <person name="Han J."/>
            <person name="Detter J.C."/>
            <person name="Han C."/>
            <person name="Tapia R."/>
            <person name="Chen A."/>
            <person name="Kyrpides N."/>
            <person name="Mavromatis K."/>
            <person name="Markowitz V."/>
            <person name="Szeto E."/>
            <person name="Ivanova N."/>
            <person name="Mikhailova N."/>
            <person name="Ovchinnikova G."/>
            <person name="Pagani I."/>
            <person name="Pati A."/>
            <person name="Goodwin L."/>
            <person name="Nordberg H.P."/>
            <person name="Cantor M.N."/>
            <person name="Hua S.X."/>
            <person name="Woyke T."/>
            <person name="Eisen J."/>
            <person name="Klenk H.-P."/>
        </authorList>
    </citation>
    <scope>NUCLEOTIDE SEQUENCE [LARGE SCALE GENOMIC DNA]</scope>
    <source>
        <strain evidence="2">DSM 13965</strain>
    </source>
</reference>
<evidence type="ECO:0000313" key="3">
    <source>
        <dbReference type="Proteomes" id="UP000005710"/>
    </source>
</evidence>
<sequence>MTGAAAGQRPVPQALAWTGRAAGGARQQAALTPEAGGG</sequence>
<gene>
    <name evidence="2" type="ORF">ThesuDRAFT_00489</name>
</gene>